<dbReference type="Proteomes" id="UP001612928">
    <property type="component" value="Unassembled WGS sequence"/>
</dbReference>
<accession>A0ABW8AG94</accession>
<evidence type="ECO:0000313" key="3">
    <source>
        <dbReference type="Proteomes" id="UP001612928"/>
    </source>
</evidence>
<organism evidence="2 3">
    <name type="scientific">Nonomuraea indica</name>
    <dbReference type="NCBI Taxonomy" id="1581193"/>
    <lineage>
        <taxon>Bacteria</taxon>
        <taxon>Bacillati</taxon>
        <taxon>Actinomycetota</taxon>
        <taxon>Actinomycetes</taxon>
        <taxon>Streptosporangiales</taxon>
        <taxon>Streptosporangiaceae</taxon>
        <taxon>Nonomuraea</taxon>
    </lineage>
</organism>
<dbReference type="RefSeq" id="WP_397026288.1">
    <property type="nucleotide sequence ID" value="NZ_JBITMB010000018.1"/>
</dbReference>
<feature type="region of interest" description="Disordered" evidence="1">
    <location>
        <begin position="133"/>
        <end position="157"/>
    </location>
</feature>
<reference evidence="2 3" key="1">
    <citation type="submission" date="2024-10" db="EMBL/GenBank/DDBJ databases">
        <title>The Natural Products Discovery Center: Release of the First 8490 Sequenced Strains for Exploring Actinobacteria Biosynthetic Diversity.</title>
        <authorList>
            <person name="Kalkreuter E."/>
            <person name="Kautsar S.A."/>
            <person name="Yang D."/>
            <person name="Bader C.D."/>
            <person name="Teijaro C.N."/>
            <person name="Fluegel L."/>
            <person name="Davis C.M."/>
            <person name="Simpson J.R."/>
            <person name="Lauterbach L."/>
            <person name="Steele A.D."/>
            <person name="Gui C."/>
            <person name="Meng S."/>
            <person name="Li G."/>
            <person name="Viehrig K."/>
            <person name="Ye F."/>
            <person name="Su P."/>
            <person name="Kiefer A.F."/>
            <person name="Nichols A."/>
            <person name="Cepeda A.J."/>
            <person name="Yan W."/>
            <person name="Fan B."/>
            <person name="Jiang Y."/>
            <person name="Adhikari A."/>
            <person name="Zheng C.-J."/>
            <person name="Schuster L."/>
            <person name="Cowan T.M."/>
            <person name="Smanski M.J."/>
            <person name="Chevrette M.G."/>
            <person name="De Carvalho L.P.S."/>
            <person name="Shen B."/>
        </authorList>
    </citation>
    <scope>NUCLEOTIDE SEQUENCE [LARGE SCALE GENOMIC DNA]</scope>
    <source>
        <strain evidence="2 3">NPDC049503</strain>
    </source>
</reference>
<protein>
    <submittedName>
        <fullName evidence="2">Uncharacterized protein</fullName>
    </submittedName>
</protein>
<evidence type="ECO:0000256" key="1">
    <source>
        <dbReference type="SAM" id="MobiDB-lite"/>
    </source>
</evidence>
<name>A0ABW8AG94_9ACTN</name>
<dbReference type="EMBL" id="JBITMB010000018">
    <property type="protein sequence ID" value="MFI7445804.1"/>
    <property type="molecule type" value="Genomic_DNA"/>
</dbReference>
<evidence type="ECO:0000313" key="2">
    <source>
        <dbReference type="EMBL" id="MFI7445804.1"/>
    </source>
</evidence>
<comment type="caution">
    <text evidence="2">The sequence shown here is derived from an EMBL/GenBank/DDBJ whole genome shotgun (WGS) entry which is preliminary data.</text>
</comment>
<sequence length="157" mass="17283">MALALTHESAKRAAAYEEELRAAHLDQTLTAARLDHLARTALADLRKARLWWFGQHLGHGELLESWDSFDTVVRPLIDDNIEDTATRFAQVIATAVQRALDDPDKAEDIRLMAHVLLTKVGWPDLAAALSAESAVQPSNERPVTRINGKGTPDNKAS</sequence>
<gene>
    <name evidence="2" type="ORF">ACIBP5_38035</name>
</gene>
<keyword evidence="3" id="KW-1185">Reference proteome</keyword>
<proteinExistence type="predicted"/>